<protein>
    <recommendedName>
        <fullName evidence="4 7">Signal peptidase I</fullName>
        <ecNumber evidence="4 7">3.4.21.89</ecNumber>
    </recommendedName>
</protein>
<dbReference type="InterPro" id="IPR000223">
    <property type="entry name" value="Pept_S26A_signal_pept_1"/>
</dbReference>
<organism evidence="10 11">
    <name type="scientific">Clostridium moniliforme</name>
    <dbReference type="NCBI Taxonomy" id="39489"/>
    <lineage>
        <taxon>Bacteria</taxon>
        <taxon>Bacillati</taxon>
        <taxon>Bacillota</taxon>
        <taxon>Clostridia</taxon>
        <taxon>Eubacteriales</taxon>
        <taxon>Clostridiaceae</taxon>
        <taxon>Clostridium</taxon>
    </lineage>
</organism>
<dbReference type="InterPro" id="IPR019757">
    <property type="entry name" value="Pept_S26A_signal_pept_1_Lys-AS"/>
</dbReference>
<evidence type="ECO:0000256" key="6">
    <source>
        <dbReference type="ARBA" id="ARBA00022801"/>
    </source>
</evidence>
<evidence type="ECO:0000256" key="2">
    <source>
        <dbReference type="ARBA" id="ARBA00004401"/>
    </source>
</evidence>
<sequence>MTENNEELNEKKSDKNDIKITDYTMKRSDRGKRKAKVKKQNFFYDWIIPVFIAVVIAILINKFLIYKVYIPSSSMVPTLNVGDRLLVTRVYNPDKLKRGDIVVFDSDELNETVIKRLIGLPGDTIKIDGTSVYVNGKKLDEPYVKYPMDSYGIYKVPKGKYFFLGDNRANSNDSRFWKNPYISGDKIRGEAQVRIYPFNSMGFLN</sequence>
<dbReference type="SUPFAM" id="SSF51306">
    <property type="entry name" value="LexA/Signal peptidase"/>
    <property type="match status" value="1"/>
</dbReference>
<dbReference type="RefSeq" id="WP_407927658.1">
    <property type="nucleotide sequence ID" value="NZ_JAGGJZ010000006.1"/>
</dbReference>
<dbReference type="InterPro" id="IPR019533">
    <property type="entry name" value="Peptidase_S26"/>
</dbReference>
<keyword evidence="5 7" id="KW-0645">Protease</keyword>
<keyword evidence="11" id="KW-1185">Reference proteome</keyword>
<accession>A0ABS4F240</accession>
<keyword evidence="7" id="KW-0812">Transmembrane</keyword>
<dbReference type="EMBL" id="JAGGJZ010000006">
    <property type="protein sequence ID" value="MBP1890308.1"/>
    <property type="molecule type" value="Genomic_DNA"/>
</dbReference>
<evidence type="ECO:0000313" key="10">
    <source>
        <dbReference type="EMBL" id="MBP1890308.1"/>
    </source>
</evidence>
<evidence type="ECO:0000256" key="8">
    <source>
        <dbReference type="RuleBase" id="RU362042"/>
    </source>
</evidence>
<proteinExistence type="inferred from homology"/>
<dbReference type="NCBIfam" id="TIGR02227">
    <property type="entry name" value="sigpep_I_bact"/>
    <property type="match status" value="1"/>
</dbReference>
<comment type="similarity">
    <text evidence="3 8">Belongs to the peptidase S26 family.</text>
</comment>
<evidence type="ECO:0000256" key="7">
    <source>
        <dbReference type="RuleBase" id="RU003993"/>
    </source>
</evidence>
<dbReference type="PANTHER" id="PTHR43390:SF1">
    <property type="entry name" value="CHLOROPLAST PROCESSING PEPTIDASE"/>
    <property type="match status" value="1"/>
</dbReference>
<dbReference type="PROSITE" id="PS00761">
    <property type="entry name" value="SPASE_I_3"/>
    <property type="match status" value="1"/>
</dbReference>
<dbReference type="Proteomes" id="UP000783390">
    <property type="component" value="Unassembled WGS sequence"/>
</dbReference>
<dbReference type="Gene3D" id="2.10.109.10">
    <property type="entry name" value="Umud Fragment, subunit A"/>
    <property type="match status" value="1"/>
</dbReference>
<dbReference type="GO" id="GO:0009003">
    <property type="term" value="F:signal peptidase activity"/>
    <property type="evidence" value="ECO:0007669"/>
    <property type="project" value="UniProtKB-EC"/>
</dbReference>
<evidence type="ECO:0000256" key="5">
    <source>
        <dbReference type="ARBA" id="ARBA00022670"/>
    </source>
</evidence>
<dbReference type="InterPro" id="IPR019756">
    <property type="entry name" value="Pept_S26A_signal_pept_1_Ser-AS"/>
</dbReference>
<comment type="caution">
    <text evidence="10">The sequence shown here is derived from an EMBL/GenBank/DDBJ whole genome shotgun (WGS) entry which is preliminary data.</text>
</comment>
<evidence type="ECO:0000256" key="1">
    <source>
        <dbReference type="ARBA" id="ARBA00000677"/>
    </source>
</evidence>
<dbReference type="InterPro" id="IPR019758">
    <property type="entry name" value="Pept_S26A_signal_pept_1_CS"/>
</dbReference>
<evidence type="ECO:0000256" key="3">
    <source>
        <dbReference type="ARBA" id="ARBA00009370"/>
    </source>
</evidence>
<keyword evidence="6 7" id="KW-0378">Hydrolase</keyword>
<reference evidence="10 11" key="1">
    <citation type="submission" date="2021-03" db="EMBL/GenBank/DDBJ databases">
        <title>Genomic Encyclopedia of Type Strains, Phase IV (KMG-IV): sequencing the most valuable type-strain genomes for metagenomic binning, comparative biology and taxonomic classification.</title>
        <authorList>
            <person name="Goeker M."/>
        </authorList>
    </citation>
    <scope>NUCLEOTIDE SEQUENCE [LARGE SCALE GENOMIC DNA]</scope>
    <source>
        <strain evidence="10 11">DSM 3984</strain>
    </source>
</reference>
<keyword evidence="7" id="KW-1133">Transmembrane helix</keyword>
<dbReference type="CDD" id="cd06530">
    <property type="entry name" value="S26_SPase_I"/>
    <property type="match status" value="1"/>
</dbReference>
<comment type="catalytic activity">
    <reaction evidence="1 7">
        <text>Cleavage of hydrophobic, N-terminal signal or leader sequences from secreted and periplasmic proteins.</text>
        <dbReference type="EC" id="3.4.21.89"/>
    </reaction>
</comment>
<feature type="transmembrane region" description="Helical" evidence="7">
    <location>
        <begin position="42"/>
        <end position="65"/>
    </location>
</feature>
<feature type="domain" description="Peptidase S26" evidence="9">
    <location>
        <begin position="45"/>
        <end position="195"/>
    </location>
</feature>
<dbReference type="PROSITE" id="PS00760">
    <property type="entry name" value="SPASE_I_2"/>
    <property type="match status" value="1"/>
</dbReference>
<dbReference type="InterPro" id="IPR036286">
    <property type="entry name" value="LexA/Signal_pep-like_sf"/>
</dbReference>
<evidence type="ECO:0000313" key="11">
    <source>
        <dbReference type="Proteomes" id="UP000783390"/>
    </source>
</evidence>
<dbReference type="Pfam" id="PF10502">
    <property type="entry name" value="Peptidase_S26"/>
    <property type="match status" value="1"/>
</dbReference>
<dbReference type="PROSITE" id="PS00501">
    <property type="entry name" value="SPASE_I_1"/>
    <property type="match status" value="1"/>
</dbReference>
<gene>
    <name evidence="10" type="ORF">J2Z53_001903</name>
</gene>
<evidence type="ECO:0000259" key="9">
    <source>
        <dbReference type="Pfam" id="PF10502"/>
    </source>
</evidence>
<dbReference type="EC" id="3.4.21.89" evidence="4 7"/>
<evidence type="ECO:0000256" key="4">
    <source>
        <dbReference type="ARBA" id="ARBA00013208"/>
    </source>
</evidence>
<dbReference type="PANTHER" id="PTHR43390">
    <property type="entry name" value="SIGNAL PEPTIDASE I"/>
    <property type="match status" value="1"/>
</dbReference>
<keyword evidence="7" id="KW-0472">Membrane</keyword>
<dbReference type="PRINTS" id="PR00727">
    <property type="entry name" value="LEADERPTASE"/>
</dbReference>
<comment type="subcellular location">
    <subcellularLocation>
        <location evidence="2">Cell membrane</location>
        <topology evidence="2">Single-pass type II membrane protein</topology>
    </subcellularLocation>
    <subcellularLocation>
        <location evidence="8">Membrane</location>
        <topology evidence="8">Single-pass type II membrane protein</topology>
    </subcellularLocation>
</comment>
<name>A0ABS4F240_9CLOT</name>